<evidence type="ECO:0000313" key="4">
    <source>
        <dbReference type="EMBL" id="KTA97472.1"/>
    </source>
</evidence>
<evidence type="ECO:0000313" key="3">
    <source>
        <dbReference type="EMBL" id="KTA96041.1"/>
    </source>
</evidence>
<name>A0A0W0CM06_CANGB</name>
<dbReference type="FunFam" id="3.40.50.360:FF:000001">
    <property type="entry name" value="NAD(P)H dehydrogenase (Quinone) FQR1-like"/>
    <property type="match status" value="1"/>
</dbReference>
<dbReference type="VEuPathDB" id="FungiDB:CAGL0H10032g"/>
<dbReference type="GO" id="GO:0032126">
    <property type="term" value="C:eisosome"/>
    <property type="evidence" value="ECO:0007669"/>
    <property type="project" value="EnsemblFungi"/>
</dbReference>
<dbReference type="PANTHER" id="PTHR30546:SF23">
    <property type="entry name" value="FLAVOPROTEIN-LIKE PROTEIN YCP4-RELATED"/>
    <property type="match status" value="1"/>
</dbReference>
<dbReference type="GO" id="GO:0016020">
    <property type="term" value="C:membrane"/>
    <property type="evidence" value="ECO:0007669"/>
    <property type="project" value="TreeGrafter"/>
</dbReference>
<dbReference type="GO" id="GO:0003955">
    <property type="term" value="F:NAD(P)H dehydrogenase (quinone) activity"/>
    <property type="evidence" value="ECO:0007669"/>
    <property type="project" value="InterPro"/>
</dbReference>
<gene>
    <name evidence="4" type="ORF">AO440_002323</name>
    <name evidence="3" type="ORF">AO440_005447</name>
</gene>
<dbReference type="SUPFAM" id="SSF52218">
    <property type="entry name" value="Flavoproteins"/>
    <property type="match status" value="1"/>
</dbReference>
<dbReference type="Gene3D" id="3.40.50.360">
    <property type="match status" value="1"/>
</dbReference>
<dbReference type="PANTHER" id="PTHR30546">
    <property type="entry name" value="FLAVODOXIN-RELATED PROTEIN WRBA-RELATED"/>
    <property type="match status" value="1"/>
</dbReference>
<dbReference type="VEuPathDB" id="FungiDB:GWK60_H09977"/>
<proteinExistence type="inferred from homology"/>
<sequence length="198" mass="21147">MARVAIIIYSMYGHTAALAEAEKRGVESAGGKADIYQVAETLTAEQLEQFGAPAKATYPIATRDTLEEYDAFLFGVPTRFGNFPQQWKAFWDATGGLWAKGALQGKAAGFFVSTGTGGGNESTVINAISTLAHHGIVYVPLGYKNVFAQITNLQEVHGGSAWGAGTIAGPDGSRQPSELELKTHELQGKYFSETVKKL</sequence>
<dbReference type="GO" id="GO:0010181">
    <property type="term" value="F:FMN binding"/>
    <property type="evidence" value="ECO:0007669"/>
    <property type="project" value="InterPro"/>
</dbReference>
<dbReference type="NCBIfam" id="NF002999">
    <property type="entry name" value="PRK03767.1"/>
    <property type="match status" value="1"/>
</dbReference>
<dbReference type="EMBL" id="LLZZ01000160">
    <property type="protein sequence ID" value="KTA97472.1"/>
    <property type="molecule type" value="Genomic_DNA"/>
</dbReference>
<dbReference type="InterPro" id="IPR005025">
    <property type="entry name" value="FMN_Rdtase-like_dom"/>
</dbReference>
<comment type="similarity">
    <text evidence="1">Belongs to the WrbA family.</text>
</comment>
<dbReference type="GO" id="GO:0005737">
    <property type="term" value="C:cytoplasm"/>
    <property type="evidence" value="ECO:0007669"/>
    <property type="project" value="EnsemblFungi"/>
</dbReference>
<dbReference type="VEuPathDB" id="FungiDB:GVI51_H09911"/>
<evidence type="ECO:0000256" key="1">
    <source>
        <dbReference type="ARBA" id="ARBA00006961"/>
    </source>
</evidence>
<dbReference type="AlphaFoldDB" id="A0A0W0CM06"/>
<dbReference type="Pfam" id="PF03358">
    <property type="entry name" value="FMN_red"/>
    <property type="match status" value="1"/>
</dbReference>
<comment type="caution">
    <text evidence="3">The sequence shown here is derived from an EMBL/GenBank/DDBJ whole genome shotgun (WGS) entry which is preliminary data.</text>
</comment>
<dbReference type="EMBL" id="LLZZ01000175">
    <property type="protein sequence ID" value="KTA96041.1"/>
    <property type="molecule type" value="Genomic_DNA"/>
</dbReference>
<dbReference type="GO" id="GO:0160020">
    <property type="term" value="P:positive regulation of ferroptosis"/>
    <property type="evidence" value="ECO:0007669"/>
    <property type="project" value="EnsemblFungi"/>
</dbReference>
<dbReference type="VEuPathDB" id="FungiDB:GW608_H10065"/>
<dbReference type="InterPro" id="IPR010089">
    <property type="entry name" value="Flavoprotein_WrbA-like"/>
</dbReference>
<dbReference type="NCBIfam" id="TIGR01755">
    <property type="entry name" value="flav_wrbA"/>
    <property type="match status" value="1"/>
</dbReference>
<dbReference type="InterPro" id="IPR029039">
    <property type="entry name" value="Flavoprotein-like_sf"/>
</dbReference>
<dbReference type="InterPro" id="IPR008254">
    <property type="entry name" value="Flavodoxin/NO_synth"/>
</dbReference>
<dbReference type="OMA" id="SMDEIHG"/>
<protein>
    <submittedName>
        <fullName evidence="3">Protoplast secreted protein 2</fullName>
    </submittedName>
</protein>
<organism evidence="3 5">
    <name type="scientific">Candida glabrata</name>
    <name type="common">Yeast</name>
    <name type="synonym">Torulopsis glabrata</name>
    <dbReference type="NCBI Taxonomy" id="5478"/>
    <lineage>
        <taxon>Eukaryota</taxon>
        <taxon>Fungi</taxon>
        <taxon>Dikarya</taxon>
        <taxon>Ascomycota</taxon>
        <taxon>Saccharomycotina</taxon>
        <taxon>Saccharomycetes</taxon>
        <taxon>Saccharomycetales</taxon>
        <taxon>Saccharomycetaceae</taxon>
        <taxon>Nakaseomyces</taxon>
    </lineage>
</organism>
<feature type="domain" description="Flavodoxin-like" evidence="2">
    <location>
        <begin position="4"/>
        <end position="191"/>
    </location>
</feature>
<dbReference type="VEuPathDB" id="FungiDB:B1J91_H10032g"/>
<dbReference type="Proteomes" id="UP000054886">
    <property type="component" value="Unassembled WGS sequence"/>
</dbReference>
<accession>A0A0W0CM06</accession>
<evidence type="ECO:0000313" key="5">
    <source>
        <dbReference type="Proteomes" id="UP000054886"/>
    </source>
</evidence>
<evidence type="ECO:0000259" key="2">
    <source>
        <dbReference type="PROSITE" id="PS50902"/>
    </source>
</evidence>
<dbReference type="SMR" id="A0A0W0CM06"/>
<dbReference type="OrthoDB" id="504689at2759"/>
<dbReference type="PROSITE" id="PS50902">
    <property type="entry name" value="FLAVODOXIN_LIKE"/>
    <property type="match status" value="1"/>
</dbReference>
<reference evidence="3 5" key="1">
    <citation type="submission" date="2015-10" db="EMBL/GenBank/DDBJ databases">
        <title>Draft genomes sequences of Candida glabrata isolates 1A, 1B, 2A, 2B, 3A and 3B.</title>
        <authorList>
            <person name="Haavelsrud O.E."/>
            <person name="Gaustad P."/>
        </authorList>
    </citation>
    <scope>NUCLEOTIDE SEQUENCE [LARGE SCALE GENOMIC DNA]</scope>
    <source>
        <strain evidence="3">910700640</strain>
    </source>
</reference>